<sequence length="75" mass="8539">MENSLYNNGDEHQSKPPNGGGHEEESRMAFRDKFVLEHRTPKLGSNNHGIHRYKRNSNASANGLPIVERAMMTNY</sequence>
<feature type="compositionally biased region" description="Basic and acidic residues" evidence="1">
    <location>
        <begin position="21"/>
        <end position="30"/>
    </location>
</feature>
<reference evidence="2" key="1">
    <citation type="submission" date="2018-05" db="EMBL/GenBank/DDBJ databases">
        <title>Draft genome of Mucuna pruriens seed.</title>
        <authorList>
            <person name="Nnadi N.E."/>
            <person name="Vos R."/>
            <person name="Hasami M.H."/>
            <person name="Devisetty U.K."/>
            <person name="Aguiy J.C."/>
        </authorList>
    </citation>
    <scope>NUCLEOTIDE SEQUENCE [LARGE SCALE GENOMIC DNA]</scope>
    <source>
        <strain evidence="2">JCA_2017</strain>
    </source>
</reference>
<evidence type="ECO:0000313" key="3">
    <source>
        <dbReference type="Proteomes" id="UP000257109"/>
    </source>
</evidence>
<protein>
    <submittedName>
        <fullName evidence="2">Uncharacterized protein</fullName>
    </submittedName>
</protein>
<evidence type="ECO:0000256" key="1">
    <source>
        <dbReference type="SAM" id="MobiDB-lite"/>
    </source>
</evidence>
<proteinExistence type="predicted"/>
<organism evidence="2 3">
    <name type="scientific">Mucuna pruriens</name>
    <name type="common">Velvet bean</name>
    <name type="synonym">Dolichos pruriens</name>
    <dbReference type="NCBI Taxonomy" id="157652"/>
    <lineage>
        <taxon>Eukaryota</taxon>
        <taxon>Viridiplantae</taxon>
        <taxon>Streptophyta</taxon>
        <taxon>Embryophyta</taxon>
        <taxon>Tracheophyta</taxon>
        <taxon>Spermatophyta</taxon>
        <taxon>Magnoliopsida</taxon>
        <taxon>eudicotyledons</taxon>
        <taxon>Gunneridae</taxon>
        <taxon>Pentapetalae</taxon>
        <taxon>rosids</taxon>
        <taxon>fabids</taxon>
        <taxon>Fabales</taxon>
        <taxon>Fabaceae</taxon>
        <taxon>Papilionoideae</taxon>
        <taxon>50 kb inversion clade</taxon>
        <taxon>NPAAA clade</taxon>
        <taxon>indigoferoid/millettioid clade</taxon>
        <taxon>Phaseoleae</taxon>
        <taxon>Mucuna</taxon>
    </lineage>
</organism>
<evidence type="ECO:0000313" key="2">
    <source>
        <dbReference type="EMBL" id="RDX87380.1"/>
    </source>
</evidence>
<dbReference type="AlphaFoldDB" id="A0A371GA04"/>
<keyword evidence="3" id="KW-1185">Reference proteome</keyword>
<feature type="region of interest" description="Disordered" evidence="1">
    <location>
        <begin position="1"/>
        <end position="30"/>
    </location>
</feature>
<comment type="caution">
    <text evidence="2">The sequence shown here is derived from an EMBL/GenBank/DDBJ whole genome shotgun (WGS) entry which is preliminary data.</text>
</comment>
<feature type="non-terminal residue" evidence="2">
    <location>
        <position position="1"/>
    </location>
</feature>
<dbReference type="Proteomes" id="UP000257109">
    <property type="component" value="Unassembled WGS sequence"/>
</dbReference>
<accession>A0A371GA04</accession>
<gene>
    <name evidence="2" type="ORF">CR513_31148</name>
</gene>
<dbReference type="EMBL" id="QJKJ01006244">
    <property type="protein sequence ID" value="RDX87380.1"/>
    <property type="molecule type" value="Genomic_DNA"/>
</dbReference>
<name>A0A371GA04_MUCPR</name>